<feature type="domain" description="Amidase" evidence="3">
    <location>
        <begin position="89"/>
        <end position="198"/>
    </location>
</feature>
<dbReference type="GO" id="GO:0016787">
    <property type="term" value="F:hydrolase activity"/>
    <property type="evidence" value="ECO:0007669"/>
    <property type="project" value="UniProtKB-KW"/>
</dbReference>
<evidence type="ECO:0000313" key="5">
    <source>
        <dbReference type="Proteomes" id="UP001056384"/>
    </source>
</evidence>
<accession>A0A9Q9EMA0</accession>
<keyword evidence="2" id="KW-0378">Hydrolase</keyword>
<evidence type="ECO:0000256" key="2">
    <source>
        <dbReference type="ARBA" id="ARBA00022801"/>
    </source>
</evidence>
<protein>
    <submittedName>
        <fullName evidence="4">Amidase signature domain-containing protein</fullName>
    </submittedName>
</protein>
<dbReference type="Gene3D" id="3.90.1300.10">
    <property type="entry name" value="Amidase signature (AS) domain"/>
    <property type="match status" value="1"/>
</dbReference>
<name>A0A9Q9EMA0_9PEZI</name>
<comment type="similarity">
    <text evidence="1">Belongs to the amidase family.</text>
</comment>
<organism evidence="4 5">
    <name type="scientific">Septoria linicola</name>
    <dbReference type="NCBI Taxonomy" id="215465"/>
    <lineage>
        <taxon>Eukaryota</taxon>
        <taxon>Fungi</taxon>
        <taxon>Dikarya</taxon>
        <taxon>Ascomycota</taxon>
        <taxon>Pezizomycotina</taxon>
        <taxon>Dothideomycetes</taxon>
        <taxon>Dothideomycetidae</taxon>
        <taxon>Mycosphaerellales</taxon>
        <taxon>Mycosphaerellaceae</taxon>
        <taxon>Septoria</taxon>
    </lineage>
</organism>
<evidence type="ECO:0000256" key="1">
    <source>
        <dbReference type="ARBA" id="ARBA00009199"/>
    </source>
</evidence>
<evidence type="ECO:0000313" key="4">
    <source>
        <dbReference type="EMBL" id="USW55815.1"/>
    </source>
</evidence>
<dbReference type="InterPro" id="IPR036928">
    <property type="entry name" value="AS_sf"/>
</dbReference>
<dbReference type="SUPFAM" id="SSF75304">
    <property type="entry name" value="Amidase signature (AS) enzymes"/>
    <property type="match status" value="1"/>
</dbReference>
<sequence length="211" mass="23216">MQVVQPVAVPKGTPAFEQKREKVIAELNASIPKDFHLPDSFFKNPPLNVTSVPADCGILTPAEVIITEHYDATSLAAAIAKKQFSAVAVATAFAKRAAIAHQLTCCLTQYFMDEAIERAKYLDDYLARYGKTVGPLHGVPVSVKEHMAIQGHWSSFGYFSTRRYDDKDSLMIQTLRDAGAVFYVKTNQPQGQTSRQASRIHLFASLAAKTP</sequence>
<keyword evidence="5" id="KW-1185">Reference proteome</keyword>
<dbReference type="AlphaFoldDB" id="A0A9Q9EMA0"/>
<dbReference type="Pfam" id="PF01425">
    <property type="entry name" value="Amidase"/>
    <property type="match status" value="1"/>
</dbReference>
<dbReference type="EMBL" id="CP099425">
    <property type="protein sequence ID" value="USW55815.1"/>
    <property type="molecule type" value="Genomic_DNA"/>
</dbReference>
<proteinExistence type="inferred from homology"/>
<dbReference type="InterPro" id="IPR023631">
    <property type="entry name" value="Amidase_dom"/>
</dbReference>
<reference evidence="4" key="1">
    <citation type="submission" date="2022-06" db="EMBL/GenBank/DDBJ databases">
        <title>Complete genome sequences of two strains of the flax pathogen Septoria linicola.</title>
        <authorList>
            <person name="Lapalu N."/>
            <person name="Simon A."/>
            <person name="Demenou B."/>
            <person name="Paumier D."/>
            <person name="Guillot M.-P."/>
            <person name="Gout L."/>
            <person name="Valade R."/>
        </authorList>
    </citation>
    <scope>NUCLEOTIDE SEQUENCE</scope>
    <source>
        <strain evidence="4">SE15195</strain>
    </source>
</reference>
<gene>
    <name evidence="4" type="ORF">Slin15195_G091340</name>
</gene>
<dbReference type="PANTHER" id="PTHR46072:SF4">
    <property type="entry name" value="AMIDASE C550.07-RELATED"/>
    <property type="match status" value="1"/>
</dbReference>
<dbReference type="Proteomes" id="UP001056384">
    <property type="component" value="Chromosome 8"/>
</dbReference>
<evidence type="ECO:0000259" key="3">
    <source>
        <dbReference type="Pfam" id="PF01425"/>
    </source>
</evidence>
<dbReference type="PANTHER" id="PTHR46072">
    <property type="entry name" value="AMIDASE-RELATED-RELATED"/>
    <property type="match status" value="1"/>
</dbReference>